<dbReference type="Pfam" id="PF00248">
    <property type="entry name" value="Aldo_ket_red"/>
    <property type="match status" value="1"/>
</dbReference>
<dbReference type="GO" id="GO:0016491">
    <property type="term" value="F:oxidoreductase activity"/>
    <property type="evidence" value="ECO:0007669"/>
    <property type="project" value="UniProtKB-KW"/>
</dbReference>
<evidence type="ECO:0000313" key="4">
    <source>
        <dbReference type="Proteomes" id="UP000258309"/>
    </source>
</evidence>
<evidence type="ECO:0000259" key="2">
    <source>
        <dbReference type="Pfam" id="PF00248"/>
    </source>
</evidence>
<evidence type="ECO:0000256" key="1">
    <source>
        <dbReference type="ARBA" id="ARBA00023002"/>
    </source>
</evidence>
<dbReference type="PANTHER" id="PTHR43364:SF4">
    <property type="entry name" value="NAD(P)-LINKED OXIDOREDUCTASE SUPERFAMILY PROTEIN"/>
    <property type="match status" value="1"/>
</dbReference>
<accession>A0A3E2GWM4</accession>
<keyword evidence="4" id="KW-1185">Reference proteome</keyword>
<dbReference type="AlphaFoldDB" id="A0A3E2GWM4"/>
<comment type="caution">
    <text evidence="3">The sequence shown here is derived from an EMBL/GenBank/DDBJ whole genome shotgun (WGS) entry which is preliminary data.</text>
</comment>
<dbReference type="CDD" id="cd19075">
    <property type="entry name" value="AKR_AKR7A1-5"/>
    <property type="match status" value="1"/>
</dbReference>
<feature type="non-terminal residue" evidence="3">
    <location>
        <position position="322"/>
    </location>
</feature>
<dbReference type="PRINTS" id="PR00069">
    <property type="entry name" value="ALDKETRDTASE"/>
</dbReference>
<dbReference type="Proteomes" id="UP000258309">
    <property type="component" value="Unassembled WGS sequence"/>
</dbReference>
<dbReference type="Gene3D" id="3.20.20.100">
    <property type="entry name" value="NADP-dependent oxidoreductase domain"/>
    <property type="match status" value="1"/>
</dbReference>
<gene>
    <name evidence="3" type="ORF">B7463_g10944</name>
</gene>
<dbReference type="PANTHER" id="PTHR43364">
    <property type="entry name" value="NADH-SPECIFIC METHYLGLYOXAL REDUCTASE-RELATED"/>
    <property type="match status" value="1"/>
</dbReference>
<dbReference type="InterPro" id="IPR020471">
    <property type="entry name" value="AKR"/>
</dbReference>
<name>A0A3E2GWM4_SCYLI</name>
<dbReference type="InterPro" id="IPR023210">
    <property type="entry name" value="NADP_OxRdtase_dom"/>
</dbReference>
<dbReference type="InterPro" id="IPR050523">
    <property type="entry name" value="AKR_Detox_Biosynth"/>
</dbReference>
<evidence type="ECO:0000313" key="3">
    <source>
        <dbReference type="EMBL" id="RFU25402.1"/>
    </source>
</evidence>
<sequence>MSPTTPKIIFGTAGIALLTPEYQKEMFSLLEKYDVKYLDTAYIYQNSEQTLNAIGVTSKYTIHTKAPGFSRGSLKKQSVLDGMEKSLKDLGVSSVEIYYLHAPDPDTPIEETLSAIQELYTAGKFKKFGLSNFLPSDVQKIYDIQKAANSVVPTVFQGNYNAVSRHIESDLFPVLRKLNIAFYAYSPIAGGFLVKDAASLRAGQAEGRFSKDIPVGSMYNTLYAKDSLISALEEWGKIAEDAGISKAALAYRWVTFSSAIKAENGDGVIIGASKPAQLEESLKAIRDGPLDAAIAARVDAIWAAVKDEAPRDNWHSFGALQK</sequence>
<protein>
    <recommendedName>
        <fullName evidence="2">NADP-dependent oxidoreductase domain-containing protein</fullName>
    </recommendedName>
</protein>
<feature type="domain" description="NADP-dependent oxidoreductase" evidence="2">
    <location>
        <begin position="7"/>
        <end position="302"/>
    </location>
</feature>
<organism evidence="3 4">
    <name type="scientific">Scytalidium lignicola</name>
    <name type="common">Hyphomycete</name>
    <dbReference type="NCBI Taxonomy" id="5539"/>
    <lineage>
        <taxon>Eukaryota</taxon>
        <taxon>Fungi</taxon>
        <taxon>Dikarya</taxon>
        <taxon>Ascomycota</taxon>
        <taxon>Pezizomycotina</taxon>
        <taxon>Leotiomycetes</taxon>
        <taxon>Leotiomycetes incertae sedis</taxon>
        <taxon>Scytalidium</taxon>
    </lineage>
</organism>
<dbReference type="InterPro" id="IPR036812">
    <property type="entry name" value="NAD(P)_OxRdtase_dom_sf"/>
</dbReference>
<reference evidence="3 4" key="1">
    <citation type="submission" date="2018-05" db="EMBL/GenBank/DDBJ databases">
        <title>Draft genome sequence of Scytalidium lignicola DSM 105466, a ubiquitous saprotrophic fungus.</title>
        <authorList>
            <person name="Buettner E."/>
            <person name="Gebauer A.M."/>
            <person name="Hofrichter M."/>
            <person name="Liers C."/>
            <person name="Kellner H."/>
        </authorList>
    </citation>
    <scope>NUCLEOTIDE SEQUENCE [LARGE SCALE GENOMIC DNA]</scope>
    <source>
        <strain evidence="3 4">DSM 105466</strain>
    </source>
</reference>
<dbReference type="OrthoDB" id="2310150at2759"/>
<proteinExistence type="predicted"/>
<dbReference type="STRING" id="5539.A0A3E2GWM4"/>
<feature type="non-terminal residue" evidence="3">
    <location>
        <position position="1"/>
    </location>
</feature>
<keyword evidence="1" id="KW-0560">Oxidoreductase</keyword>
<dbReference type="SUPFAM" id="SSF51430">
    <property type="entry name" value="NAD(P)-linked oxidoreductase"/>
    <property type="match status" value="1"/>
</dbReference>
<dbReference type="OMA" id="IFYIHAP"/>
<dbReference type="EMBL" id="NCSJ02000336">
    <property type="protein sequence ID" value="RFU25402.1"/>
    <property type="molecule type" value="Genomic_DNA"/>
</dbReference>